<comment type="caution">
    <text evidence="1">The sequence shown here is derived from an EMBL/GenBank/DDBJ whole genome shotgun (WGS) entry which is preliminary data.</text>
</comment>
<organism evidence="1 2">
    <name type="scientific">Tagetes erecta</name>
    <name type="common">African marigold</name>
    <dbReference type="NCBI Taxonomy" id="13708"/>
    <lineage>
        <taxon>Eukaryota</taxon>
        <taxon>Viridiplantae</taxon>
        <taxon>Streptophyta</taxon>
        <taxon>Embryophyta</taxon>
        <taxon>Tracheophyta</taxon>
        <taxon>Spermatophyta</taxon>
        <taxon>Magnoliopsida</taxon>
        <taxon>eudicotyledons</taxon>
        <taxon>Gunneridae</taxon>
        <taxon>Pentapetalae</taxon>
        <taxon>asterids</taxon>
        <taxon>campanulids</taxon>
        <taxon>Asterales</taxon>
        <taxon>Asteraceae</taxon>
        <taxon>Asteroideae</taxon>
        <taxon>Heliantheae alliance</taxon>
        <taxon>Tageteae</taxon>
        <taxon>Tagetes</taxon>
    </lineage>
</organism>
<sequence>MDLVALHLAKHTNHLNLHCIAHGLQFIALIVQNLKLEKNGPVKKTAKALAESLFDKEKGRETIGTNGSNMWLKQSFSLLTRVFRVEDPNCEWERLKQGTYVWPLSTGVVVKRDLRIEIAIKSEMASEYICCLATHLFGRKLKRVAVEFKGPFVSSLNGSVQCLIIQIQHSERLFRKKEPQNGSVRC</sequence>
<protein>
    <submittedName>
        <fullName evidence="1">Uncharacterized protein</fullName>
    </submittedName>
</protein>
<name>A0AAD8JYT1_TARER</name>
<gene>
    <name evidence="1" type="ORF">QVD17_37706</name>
</gene>
<dbReference type="AlphaFoldDB" id="A0AAD8JYT1"/>
<reference evidence="1" key="1">
    <citation type="journal article" date="2023" name="bioRxiv">
        <title>Improved chromosome-level genome assembly for marigold (Tagetes erecta).</title>
        <authorList>
            <person name="Jiang F."/>
            <person name="Yuan L."/>
            <person name="Wang S."/>
            <person name="Wang H."/>
            <person name="Xu D."/>
            <person name="Wang A."/>
            <person name="Fan W."/>
        </authorList>
    </citation>
    <scope>NUCLEOTIDE SEQUENCE</scope>
    <source>
        <strain evidence="1">WSJ</strain>
        <tissue evidence="1">Leaf</tissue>
    </source>
</reference>
<evidence type="ECO:0000313" key="2">
    <source>
        <dbReference type="Proteomes" id="UP001229421"/>
    </source>
</evidence>
<keyword evidence="2" id="KW-1185">Reference proteome</keyword>
<dbReference type="EMBL" id="JAUHHV010000010">
    <property type="protein sequence ID" value="KAK1411161.1"/>
    <property type="molecule type" value="Genomic_DNA"/>
</dbReference>
<evidence type="ECO:0000313" key="1">
    <source>
        <dbReference type="EMBL" id="KAK1411161.1"/>
    </source>
</evidence>
<proteinExistence type="predicted"/>
<accession>A0AAD8JYT1</accession>
<dbReference type="Proteomes" id="UP001229421">
    <property type="component" value="Unassembled WGS sequence"/>
</dbReference>